<dbReference type="KEGG" id="vg:77925288"/>
<dbReference type="RefSeq" id="YP_010649728.1">
    <property type="nucleotide sequence ID" value="NC_070772.1"/>
</dbReference>
<sequence>MGDDGMSEFTTQLKTVKTRKEHYCDCFDRFVDSGYSIDDIPEKYRESARKLLDSKGKIPAGTECYTWSGKFDGEMFTAYADKDMYALTCEMDWFDC</sequence>
<dbReference type="GeneID" id="77925288"/>
<evidence type="ECO:0000313" key="2">
    <source>
        <dbReference type="Proteomes" id="UP000500903"/>
    </source>
</evidence>
<evidence type="ECO:0000313" key="1">
    <source>
        <dbReference type="EMBL" id="QGF20997.1"/>
    </source>
</evidence>
<reference evidence="1 2" key="1">
    <citation type="journal article" date="2020" name="Sci. Rep.">
        <title>A novel vibriophage exhibits inhibitory activity against host protein synthesis machinery.</title>
        <authorList>
            <person name="Thammatinna K."/>
            <person name="Egan M.E."/>
            <person name="Htoo H.H."/>
            <person name="Khanna K."/>
            <person name="Sugie J."/>
            <person name="Nideffer J.F."/>
            <person name="Villa E."/>
            <person name="Tassanakajon A."/>
            <person name="Pogliano J."/>
            <person name="Nonejuie P."/>
            <person name="Chaikeeratisak V."/>
        </authorList>
    </citation>
    <scope>NUCLEOTIDE SEQUENCE [LARGE SCALE GENOMIC DNA]</scope>
</reference>
<name>A0A6B7SEW6_9CAUD</name>
<protein>
    <submittedName>
        <fullName evidence="1">Uncharacterized protein</fullName>
    </submittedName>
</protein>
<accession>A0A6B7SEW6</accession>
<dbReference type="EMBL" id="MN512538">
    <property type="protein sequence ID" value="QGF20997.1"/>
    <property type="molecule type" value="Genomic_DNA"/>
</dbReference>
<proteinExistence type="predicted"/>
<organism evidence="1 2">
    <name type="scientific">Vibrio phage Seahorse</name>
    <dbReference type="NCBI Taxonomy" id="2662136"/>
    <lineage>
        <taxon>Viruses</taxon>
        <taxon>Duplodnaviria</taxon>
        <taxon>Heunggongvirae</taxon>
        <taxon>Uroviricota</taxon>
        <taxon>Caudoviricetes</taxon>
        <taxon>Seahorsevirus</taxon>
        <taxon>Seahorsevirus seahorse</taxon>
    </lineage>
</organism>
<dbReference type="Proteomes" id="UP000500903">
    <property type="component" value="Segment"/>
</dbReference>
<keyword evidence="2" id="KW-1185">Reference proteome</keyword>